<dbReference type="PANTHER" id="PTHR30106:SF2">
    <property type="entry name" value="UPF0324 INNER MEMBRANE PROTEIN YEIH"/>
    <property type="match status" value="1"/>
</dbReference>
<dbReference type="PANTHER" id="PTHR30106">
    <property type="entry name" value="INNER MEMBRANE PROTEIN YEIH-RELATED"/>
    <property type="match status" value="1"/>
</dbReference>
<feature type="transmembrane region" description="Helical" evidence="7">
    <location>
        <begin position="221"/>
        <end position="242"/>
    </location>
</feature>
<evidence type="ECO:0000256" key="7">
    <source>
        <dbReference type="SAM" id="Phobius"/>
    </source>
</evidence>
<feature type="transmembrane region" description="Helical" evidence="7">
    <location>
        <begin position="156"/>
        <end position="176"/>
    </location>
</feature>
<dbReference type="Proteomes" id="UP000195273">
    <property type="component" value="Chromosome"/>
</dbReference>
<feature type="transmembrane region" description="Helical" evidence="7">
    <location>
        <begin position="122"/>
        <end position="144"/>
    </location>
</feature>
<evidence type="ECO:0000313" key="9">
    <source>
        <dbReference type="Proteomes" id="UP000195273"/>
    </source>
</evidence>
<dbReference type="GO" id="GO:0005886">
    <property type="term" value="C:plasma membrane"/>
    <property type="evidence" value="ECO:0007669"/>
    <property type="project" value="UniProtKB-SubCell"/>
</dbReference>
<keyword evidence="9" id="KW-1185">Reference proteome</keyword>
<feature type="transmembrane region" description="Helical" evidence="7">
    <location>
        <begin position="37"/>
        <end position="53"/>
    </location>
</feature>
<protein>
    <submittedName>
        <fullName evidence="8">Membrane protein</fullName>
    </submittedName>
</protein>
<evidence type="ECO:0000256" key="4">
    <source>
        <dbReference type="ARBA" id="ARBA00022692"/>
    </source>
</evidence>
<evidence type="ECO:0000256" key="3">
    <source>
        <dbReference type="ARBA" id="ARBA00022475"/>
    </source>
</evidence>
<dbReference type="EMBL" id="CP021431">
    <property type="protein sequence ID" value="ARU01601.1"/>
    <property type="molecule type" value="Genomic_DNA"/>
</dbReference>
<evidence type="ECO:0000256" key="1">
    <source>
        <dbReference type="ARBA" id="ARBA00004651"/>
    </source>
</evidence>
<keyword evidence="4 7" id="KW-0812">Transmembrane</keyword>
<dbReference type="Pfam" id="PF03601">
    <property type="entry name" value="Cons_hypoth698"/>
    <property type="match status" value="1"/>
</dbReference>
<evidence type="ECO:0000256" key="6">
    <source>
        <dbReference type="ARBA" id="ARBA00023136"/>
    </source>
</evidence>
<evidence type="ECO:0000256" key="5">
    <source>
        <dbReference type="ARBA" id="ARBA00022989"/>
    </source>
</evidence>
<gene>
    <name evidence="8" type="ORF">LOKVESSMR4R_02296</name>
</gene>
<dbReference type="KEGG" id="lvs:LOKVESSMR4R_02296"/>
<feature type="transmembrane region" description="Helical" evidence="7">
    <location>
        <begin position="254"/>
        <end position="273"/>
    </location>
</feature>
<dbReference type="InterPro" id="IPR018383">
    <property type="entry name" value="UPF0324_pro"/>
</dbReference>
<organism evidence="8 9">
    <name type="scientific">Yoonia vestfoldensis</name>
    <dbReference type="NCBI Taxonomy" id="245188"/>
    <lineage>
        <taxon>Bacteria</taxon>
        <taxon>Pseudomonadati</taxon>
        <taxon>Pseudomonadota</taxon>
        <taxon>Alphaproteobacteria</taxon>
        <taxon>Rhodobacterales</taxon>
        <taxon>Paracoccaceae</taxon>
        <taxon>Yoonia</taxon>
    </lineage>
</organism>
<keyword evidence="5 7" id="KW-1133">Transmembrane helix</keyword>
<comment type="similarity">
    <text evidence="2">Belongs to the UPF0324 family.</text>
</comment>
<evidence type="ECO:0000313" key="8">
    <source>
        <dbReference type="EMBL" id="ARU01601.1"/>
    </source>
</evidence>
<comment type="subcellular location">
    <subcellularLocation>
        <location evidence="1">Cell membrane</location>
        <topology evidence="1">Multi-pass membrane protein</topology>
    </subcellularLocation>
</comment>
<dbReference type="AlphaFoldDB" id="A0A1Y0EE22"/>
<name>A0A1Y0EE22_9RHOB</name>
<feature type="transmembrane region" description="Helical" evidence="7">
    <location>
        <begin position="90"/>
        <end position="115"/>
    </location>
</feature>
<proteinExistence type="inferred from homology"/>
<reference evidence="8 9" key="1">
    <citation type="submission" date="2017-05" db="EMBL/GenBank/DDBJ databases">
        <title>Genome Sequence of Loktanella vestfoldensis Strain SMR4r Isolated from a Culture of the Diatom Skeletonema marinoi.</title>
        <authorList>
            <person name="Topel M."/>
            <person name="Pinder M.I.M."/>
            <person name="Johansson O.N."/>
            <person name="Kourtchenko O."/>
            <person name="Godhe A."/>
            <person name="Clarke A.K."/>
        </authorList>
    </citation>
    <scope>NUCLEOTIDE SEQUENCE [LARGE SCALE GENOMIC DNA]</scope>
    <source>
        <strain evidence="8 9">SMR4r</strain>
    </source>
</reference>
<feature type="transmembrane region" description="Helical" evidence="7">
    <location>
        <begin position="188"/>
        <end position="209"/>
    </location>
</feature>
<keyword evidence="6 7" id="KW-0472">Membrane</keyword>
<evidence type="ECO:0000256" key="2">
    <source>
        <dbReference type="ARBA" id="ARBA00007977"/>
    </source>
</evidence>
<accession>A0A1Y0EE22</accession>
<feature type="transmembrane region" description="Helical" evidence="7">
    <location>
        <begin position="285"/>
        <end position="303"/>
    </location>
</feature>
<sequence>MNIRFLDLLSIHALFPGFLISALIALAAQFISEHYGAPAMLMALLFGIALNFLSEDSRCKSGIAFAARPVLRFGVALLGLRISFDMAADLGWPIVGIVVSGVIVTILFGLVIARFFGHGSRFAFLSAGSVAICGASAAMAISAILPRDERTEERLVFTVVGVTILSTLAMIVYPIIAHFMEYDARTAGIFIGATIHDVAQVVGAGFSISEETGDVATVVKLIRVAMLAPIILVATVVIRRSSGGDMDSTNRPPFVPFFLAAFAVLVFLNSFGLFPPALTLLGAEVSRWALLTAIAAVGMKSALKEVLKVGLPAISLLIAETLFIGCFTVSSLLWVS</sequence>
<keyword evidence="3" id="KW-1003">Cell membrane</keyword>
<feature type="transmembrane region" description="Helical" evidence="7">
    <location>
        <begin position="315"/>
        <end position="335"/>
    </location>
</feature>